<dbReference type="Pfam" id="PF14479">
    <property type="entry name" value="HeLo"/>
    <property type="match status" value="1"/>
</dbReference>
<feature type="domain" description="Prion-inhibition and propagation HeLo" evidence="1">
    <location>
        <begin position="10"/>
        <end position="200"/>
    </location>
</feature>
<evidence type="ECO:0000313" key="3">
    <source>
        <dbReference type="Proteomes" id="UP000799778"/>
    </source>
</evidence>
<gene>
    <name evidence="2" type="ORF">BU24DRAFT_350388</name>
</gene>
<evidence type="ECO:0000259" key="1">
    <source>
        <dbReference type="Pfam" id="PF14479"/>
    </source>
</evidence>
<dbReference type="EMBL" id="ML978071">
    <property type="protein sequence ID" value="KAF2013436.1"/>
    <property type="molecule type" value="Genomic_DNA"/>
</dbReference>
<name>A0A6A5XKM6_9PLEO</name>
<dbReference type="RefSeq" id="XP_033381775.1">
    <property type="nucleotide sequence ID" value="XM_033523642.1"/>
</dbReference>
<dbReference type="PANTHER" id="PTHR37542">
    <property type="entry name" value="HELO DOMAIN-CONTAINING PROTEIN-RELATED"/>
    <property type="match status" value="1"/>
</dbReference>
<dbReference type="AlphaFoldDB" id="A0A6A5XKM6"/>
<dbReference type="InterPro" id="IPR029498">
    <property type="entry name" value="HeLo_dom"/>
</dbReference>
<organism evidence="2 3">
    <name type="scientific">Aaosphaeria arxii CBS 175.79</name>
    <dbReference type="NCBI Taxonomy" id="1450172"/>
    <lineage>
        <taxon>Eukaryota</taxon>
        <taxon>Fungi</taxon>
        <taxon>Dikarya</taxon>
        <taxon>Ascomycota</taxon>
        <taxon>Pezizomycotina</taxon>
        <taxon>Dothideomycetes</taxon>
        <taxon>Pleosporomycetidae</taxon>
        <taxon>Pleosporales</taxon>
        <taxon>Pleosporales incertae sedis</taxon>
        <taxon>Aaosphaeria</taxon>
    </lineage>
</organism>
<dbReference type="OrthoDB" id="20872at2759"/>
<proteinExistence type="predicted"/>
<reference evidence="2" key="1">
    <citation type="journal article" date="2020" name="Stud. Mycol.">
        <title>101 Dothideomycetes genomes: a test case for predicting lifestyles and emergence of pathogens.</title>
        <authorList>
            <person name="Haridas S."/>
            <person name="Albert R."/>
            <person name="Binder M."/>
            <person name="Bloem J."/>
            <person name="Labutti K."/>
            <person name="Salamov A."/>
            <person name="Andreopoulos B."/>
            <person name="Baker S."/>
            <person name="Barry K."/>
            <person name="Bills G."/>
            <person name="Bluhm B."/>
            <person name="Cannon C."/>
            <person name="Castanera R."/>
            <person name="Culley D."/>
            <person name="Daum C."/>
            <person name="Ezra D."/>
            <person name="Gonzalez J."/>
            <person name="Henrissat B."/>
            <person name="Kuo A."/>
            <person name="Liang C."/>
            <person name="Lipzen A."/>
            <person name="Lutzoni F."/>
            <person name="Magnuson J."/>
            <person name="Mondo S."/>
            <person name="Nolan M."/>
            <person name="Ohm R."/>
            <person name="Pangilinan J."/>
            <person name="Park H.-J."/>
            <person name="Ramirez L."/>
            <person name="Alfaro M."/>
            <person name="Sun H."/>
            <person name="Tritt A."/>
            <person name="Yoshinaga Y."/>
            <person name="Zwiers L.-H."/>
            <person name="Turgeon B."/>
            <person name="Goodwin S."/>
            <person name="Spatafora J."/>
            <person name="Crous P."/>
            <person name="Grigoriev I."/>
        </authorList>
    </citation>
    <scope>NUCLEOTIDE SEQUENCE</scope>
    <source>
        <strain evidence="2">CBS 175.79</strain>
    </source>
</reference>
<accession>A0A6A5XKM6</accession>
<dbReference type="GeneID" id="54281039"/>
<keyword evidence="3" id="KW-1185">Reference proteome</keyword>
<dbReference type="Gene3D" id="1.20.120.1020">
    <property type="entry name" value="Prion-inhibition and propagation, HeLo domain"/>
    <property type="match status" value="1"/>
</dbReference>
<dbReference type="Proteomes" id="UP000799778">
    <property type="component" value="Unassembled WGS sequence"/>
</dbReference>
<sequence>MGEVLAGGTAILSLPGVFMSCVQCFELIQQAKNFERDLLILTTKFSNQQLRFTKWGEACGFGSPGGYHRGLDEPVLKSHIGRTFQSIEILLESGVRIVKKHEGDLAGQEAVVAVQATFPKWSLTAVTRRLRKSQQAKGSLAVAKWAIADKKQLDEIVRHLNDLIGDLESLTKDLGVSERQRYLVQYEIQSISDTATLELIEES</sequence>
<protein>
    <recommendedName>
        <fullName evidence="1">Prion-inhibition and propagation HeLo domain-containing protein</fullName>
    </recommendedName>
</protein>
<dbReference type="InterPro" id="IPR038305">
    <property type="entry name" value="HeLo_sf"/>
</dbReference>
<feature type="non-terminal residue" evidence="2">
    <location>
        <position position="203"/>
    </location>
</feature>
<evidence type="ECO:0000313" key="2">
    <source>
        <dbReference type="EMBL" id="KAF2013436.1"/>
    </source>
</evidence>